<dbReference type="Pfam" id="PF10004">
    <property type="entry name" value="DUF2247"/>
    <property type="match status" value="1"/>
</dbReference>
<keyword evidence="2" id="KW-1185">Reference proteome</keyword>
<sequence length="173" mass="19927">MTNRALDYEFVRSLVSLTWREAYWGYQHGLIRWEALKDLAGDKLVQGSEKAYEIELAGLSAVEAHESEGLAKQLADQEMPTEVGRDQQVWLFLVLADLYLRRNEVEDAFADIEVIYADFGYPEEIEGFVRFMPPSDGYEPLTHSHQENLQRSHRLWVQYLQAHGFDTGVDASD</sequence>
<protein>
    <submittedName>
        <fullName evidence="1">DUF2247 family protein</fullName>
    </submittedName>
</protein>
<evidence type="ECO:0000313" key="2">
    <source>
        <dbReference type="Proteomes" id="UP001165293"/>
    </source>
</evidence>
<dbReference type="Proteomes" id="UP001165293">
    <property type="component" value="Unassembled WGS sequence"/>
</dbReference>
<accession>A0ABS8JE23</accession>
<comment type="caution">
    <text evidence="1">The sequence shown here is derived from an EMBL/GenBank/DDBJ whole genome shotgun (WGS) entry which is preliminary data.</text>
</comment>
<dbReference type="InterPro" id="IPR016630">
    <property type="entry name" value="UCP015278"/>
</dbReference>
<organism evidence="1 2">
    <name type="scientific">Noviluteimonas lactosilytica</name>
    <dbReference type="NCBI Taxonomy" id="2888523"/>
    <lineage>
        <taxon>Bacteria</taxon>
        <taxon>Pseudomonadati</taxon>
        <taxon>Pseudomonadota</taxon>
        <taxon>Gammaproteobacteria</taxon>
        <taxon>Lysobacterales</taxon>
        <taxon>Lysobacteraceae</taxon>
        <taxon>Noviluteimonas</taxon>
    </lineage>
</organism>
<evidence type="ECO:0000313" key="1">
    <source>
        <dbReference type="EMBL" id="MCC8361802.1"/>
    </source>
</evidence>
<reference evidence="1" key="1">
    <citation type="submission" date="2021-10" db="EMBL/GenBank/DDBJ databases">
        <authorList>
            <person name="Lyu M."/>
            <person name="Wang X."/>
            <person name="Meng X."/>
            <person name="Xu K."/>
        </authorList>
    </citation>
    <scope>NUCLEOTIDE SEQUENCE</scope>
    <source>
        <strain evidence="1">A6</strain>
    </source>
</reference>
<dbReference type="EMBL" id="JAJGAK010000001">
    <property type="protein sequence ID" value="MCC8361802.1"/>
    <property type="molecule type" value="Genomic_DNA"/>
</dbReference>
<proteinExistence type="predicted"/>
<gene>
    <name evidence="1" type="ORF">LK996_01725</name>
</gene>
<dbReference type="RefSeq" id="WP_230525451.1">
    <property type="nucleotide sequence ID" value="NZ_JAJGAK010000001.1"/>
</dbReference>
<dbReference type="PIRSF" id="PIRSF015278">
    <property type="entry name" value="UCP015278"/>
    <property type="match status" value="1"/>
</dbReference>
<name>A0ABS8JE23_9GAMM</name>